<accession>A0A1N5T8T2</accession>
<protein>
    <recommendedName>
        <fullName evidence="14">Aminopeptidase</fullName>
        <ecNumber evidence="14">3.4.11.-</ecNumber>
    </recommendedName>
</protein>
<evidence type="ECO:0000256" key="13">
    <source>
        <dbReference type="PIRSR" id="PIRSR634016-4"/>
    </source>
</evidence>
<dbReference type="Gene3D" id="2.60.40.1730">
    <property type="entry name" value="tricorn interacting facor f3 domain"/>
    <property type="match status" value="1"/>
</dbReference>
<evidence type="ECO:0000256" key="7">
    <source>
        <dbReference type="ARBA" id="ARBA00022801"/>
    </source>
</evidence>
<name>A0A1N5T8T2_9ARCH</name>
<dbReference type="Gene3D" id="1.10.390.10">
    <property type="entry name" value="Neutral Protease Domain 2"/>
    <property type="match status" value="1"/>
</dbReference>
<comment type="similarity">
    <text evidence="2 14">Belongs to the peptidase M1 family.</text>
</comment>
<evidence type="ECO:0000256" key="4">
    <source>
        <dbReference type="ARBA" id="ARBA00022490"/>
    </source>
</evidence>
<feature type="domain" description="Aminopeptidase N-like N-terminal" evidence="17">
    <location>
        <begin position="7"/>
        <end position="169"/>
    </location>
</feature>
<dbReference type="InterPro" id="IPR050344">
    <property type="entry name" value="Peptidase_M1_aminopeptidases"/>
</dbReference>
<dbReference type="GO" id="GO:0005615">
    <property type="term" value="C:extracellular space"/>
    <property type="evidence" value="ECO:0007669"/>
    <property type="project" value="TreeGrafter"/>
</dbReference>
<reference evidence="18 19" key="1">
    <citation type="submission" date="2016-04" db="EMBL/GenBank/DDBJ databases">
        <authorList>
            <person name="Evans L.H."/>
            <person name="Alamgir A."/>
            <person name="Owens N."/>
            <person name="Weber N.D."/>
            <person name="Virtaneva K."/>
            <person name="Barbian K."/>
            <person name="Babar A."/>
            <person name="Rosenke K."/>
        </authorList>
    </citation>
    <scope>NUCLEOTIDE SEQUENCE [LARGE SCALE GENOMIC DNA]</scope>
    <source>
        <strain evidence="19">S5(T) (JCM 30642 \VKM B-2941)</strain>
    </source>
</reference>
<comment type="cofactor">
    <cofactor evidence="12 14">
        <name>Zn(2+)</name>
        <dbReference type="ChEBI" id="CHEBI:29105"/>
    </cofactor>
    <text evidence="12 14">Binds 1 zinc ion per subunit.</text>
</comment>
<keyword evidence="8 12" id="KW-0862">Zinc</keyword>
<evidence type="ECO:0000256" key="8">
    <source>
        <dbReference type="ARBA" id="ARBA00022833"/>
    </source>
</evidence>
<evidence type="ECO:0000256" key="1">
    <source>
        <dbReference type="ARBA" id="ARBA00004496"/>
    </source>
</evidence>
<proteinExistence type="inferred from homology"/>
<evidence type="ECO:0000313" key="19">
    <source>
        <dbReference type="Proteomes" id="UP000195607"/>
    </source>
</evidence>
<evidence type="ECO:0000256" key="12">
    <source>
        <dbReference type="PIRSR" id="PIRSR634016-3"/>
    </source>
</evidence>
<comment type="subcellular location">
    <subcellularLocation>
        <location evidence="1">Cytoplasm</location>
    </subcellularLocation>
</comment>
<dbReference type="GO" id="GO:0043171">
    <property type="term" value="P:peptide catabolic process"/>
    <property type="evidence" value="ECO:0007669"/>
    <property type="project" value="TreeGrafter"/>
</dbReference>
<dbReference type="InterPro" id="IPR024571">
    <property type="entry name" value="ERAP1-like_C_dom"/>
</dbReference>
<dbReference type="InterPro" id="IPR042097">
    <property type="entry name" value="Aminopeptidase_N-like_N_sf"/>
</dbReference>
<evidence type="ECO:0000259" key="15">
    <source>
        <dbReference type="Pfam" id="PF01433"/>
    </source>
</evidence>
<dbReference type="GO" id="GO:0005737">
    <property type="term" value="C:cytoplasm"/>
    <property type="evidence" value="ECO:0007669"/>
    <property type="project" value="UniProtKB-SubCell"/>
</dbReference>
<dbReference type="GO" id="GO:0008270">
    <property type="term" value="F:zinc ion binding"/>
    <property type="evidence" value="ECO:0007669"/>
    <property type="project" value="UniProtKB-UniRule"/>
</dbReference>
<dbReference type="GO" id="GO:0016020">
    <property type="term" value="C:membrane"/>
    <property type="evidence" value="ECO:0007669"/>
    <property type="project" value="TreeGrafter"/>
</dbReference>
<feature type="domain" description="Peptidase M1 membrane alanine aminopeptidase" evidence="15">
    <location>
        <begin position="208"/>
        <end position="419"/>
    </location>
</feature>
<evidence type="ECO:0000259" key="17">
    <source>
        <dbReference type="Pfam" id="PF17900"/>
    </source>
</evidence>
<feature type="active site" description="Proton acceptor" evidence="11">
    <location>
        <position position="275"/>
    </location>
</feature>
<dbReference type="InterPro" id="IPR027268">
    <property type="entry name" value="Peptidase_M4/M1_CTD_sf"/>
</dbReference>
<dbReference type="GO" id="GO:0042277">
    <property type="term" value="F:peptide binding"/>
    <property type="evidence" value="ECO:0007669"/>
    <property type="project" value="TreeGrafter"/>
</dbReference>
<dbReference type="PANTHER" id="PTHR11533">
    <property type="entry name" value="PROTEASE M1 ZINC METALLOPROTEASE"/>
    <property type="match status" value="1"/>
</dbReference>
<dbReference type="SUPFAM" id="SSF63737">
    <property type="entry name" value="Leukotriene A4 hydrolase N-terminal domain"/>
    <property type="match status" value="1"/>
</dbReference>
<evidence type="ECO:0000256" key="11">
    <source>
        <dbReference type="PIRSR" id="PIRSR634016-1"/>
    </source>
</evidence>
<dbReference type="Gene3D" id="2.60.40.1910">
    <property type="match status" value="1"/>
</dbReference>
<evidence type="ECO:0000313" key="18">
    <source>
        <dbReference type="EMBL" id="SIM44863.1"/>
    </source>
</evidence>
<dbReference type="Pfam" id="PF17900">
    <property type="entry name" value="Peptidase_M1_N"/>
    <property type="match status" value="1"/>
</dbReference>
<dbReference type="CDD" id="cd09601">
    <property type="entry name" value="M1_APN-Q_like"/>
    <property type="match status" value="1"/>
</dbReference>
<dbReference type="EC" id="3.4.11.-" evidence="14"/>
<dbReference type="Gene3D" id="1.25.50.20">
    <property type="match status" value="1"/>
</dbReference>
<keyword evidence="6 12" id="KW-0479">Metal-binding</keyword>
<dbReference type="EMBL" id="LT671858">
    <property type="protein sequence ID" value="SIM44863.1"/>
    <property type="molecule type" value="Genomic_DNA"/>
</dbReference>
<keyword evidence="3 14" id="KW-0031">Aminopeptidase</keyword>
<comment type="function">
    <text evidence="10">Proteases F1, F2 and F3 degrade oligopeptides produced by Tricorn (themselves probably produced by the proteasome), yielding free amino acids.</text>
</comment>
<keyword evidence="4" id="KW-0963">Cytoplasm</keyword>
<gene>
    <name evidence="18" type="ORF">CSP5_0502</name>
</gene>
<dbReference type="InterPro" id="IPR045357">
    <property type="entry name" value="Aminopeptidase_N-like_N"/>
</dbReference>
<dbReference type="GeneID" id="41587801"/>
<evidence type="ECO:0000256" key="3">
    <source>
        <dbReference type="ARBA" id="ARBA00022438"/>
    </source>
</evidence>
<feature type="domain" description="ERAP1-like C-terminal" evidence="16">
    <location>
        <begin position="486"/>
        <end position="781"/>
    </location>
</feature>
<evidence type="ECO:0000256" key="2">
    <source>
        <dbReference type="ARBA" id="ARBA00010136"/>
    </source>
</evidence>
<dbReference type="Proteomes" id="UP000195607">
    <property type="component" value="Chromosome I"/>
</dbReference>
<dbReference type="RefSeq" id="WP_021789944.1">
    <property type="nucleotide sequence ID" value="NZ_LT671858.1"/>
</dbReference>
<organism evidence="18 19">
    <name type="scientific">Cuniculiplasma divulgatum</name>
    <dbReference type="NCBI Taxonomy" id="1673428"/>
    <lineage>
        <taxon>Archaea</taxon>
        <taxon>Methanobacteriati</taxon>
        <taxon>Thermoplasmatota</taxon>
        <taxon>Thermoplasmata</taxon>
        <taxon>Thermoplasmatales</taxon>
        <taxon>Cuniculiplasmataceae</taxon>
        <taxon>Cuniculiplasma</taxon>
    </lineage>
</organism>
<dbReference type="InterPro" id="IPR014782">
    <property type="entry name" value="Peptidase_M1_dom"/>
</dbReference>
<sequence>MKKILGYDIYYKIDVEKLSFSGKETISGESDKSIWLNYSGIAIESFRVNGKETPFETDQKEQLIKCLTPYTGKFEIEIHFSGKIDESLNGIYYSRENGFVFVSTQFEATGARYAFPCVDNPEFKAEFRVTMDIPSDYDGISNMPPERIEDHEGRKIITFQKTPRMSTYLLYLGASRYDMLEGKHEEKPIYLASAKGKMQASKMPIGMASDTLTFFEDYFDIKYQLPKLHLIAVPEFAFGAMENWGAITFREIELMVNESTSSAILKRVDEVISHELAHQWFGDLVTMKWWDDLWLNESFATFMSYKALEHKHPEWEIMGEMVTGETGGAMTGDSLRNTHPIHVEVKNPDEISQIFDEISYGKGGSILRMIEAFVEPDNFRNGVREYLKGHSFGNAIGQNLWESIEKVSKKPVSKIMDAWITKAGYPQIEASVNGNKIKLHQTRFFLDGSPDNTLWPVPLTVVYSDGVKSFLMDEEEMEIPLQSFQYINSNRTGFYRVKYDGELNENIKKVAPTTMDKFSRWGLISDYSSLYFSRKISIDELISILNMFQSDMEYMVMDEISGIIMSLHNILQNSRKIDSFGISYLNGMLNSLGTFKSGEPINITVIRGRMQSVLSLIDLDYAKKTANRLSDFEKVSPDERQSVAYAYAMARNDLDGLLKKLETLRVDEDKIKIISAMGHLKGNENLTAVWGLIRDGKIKKQDSFRAIMAASGEAQNRQFIVDNMEEIVSTLDRFFEGTGYTSRFLESMIPYLGLQDEKSVKEYISGKNEPSWEKGVRKGLEYLNIYKKVNTE</sequence>
<dbReference type="AlphaFoldDB" id="A0A1N5T8T2"/>
<dbReference type="SUPFAM" id="SSF55486">
    <property type="entry name" value="Metalloproteases ('zincins'), catalytic domain"/>
    <property type="match status" value="1"/>
</dbReference>
<dbReference type="GO" id="GO:0006508">
    <property type="term" value="P:proteolysis"/>
    <property type="evidence" value="ECO:0007669"/>
    <property type="project" value="UniProtKB-KW"/>
</dbReference>
<evidence type="ECO:0000256" key="10">
    <source>
        <dbReference type="ARBA" id="ARBA00053324"/>
    </source>
</evidence>
<keyword evidence="5 14" id="KW-0645">Protease</keyword>
<keyword evidence="7 14" id="KW-0378">Hydrolase</keyword>
<dbReference type="InterPro" id="IPR034016">
    <property type="entry name" value="M1_APN-typ"/>
</dbReference>
<evidence type="ECO:0000256" key="9">
    <source>
        <dbReference type="ARBA" id="ARBA00023049"/>
    </source>
</evidence>
<evidence type="ECO:0000256" key="6">
    <source>
        <dbReference type="ARBA" id="ARBA00022723"/>
    </source>
</evidence>
<feature type="binding site" evidence="12">
    <location>
        <position position="278"/>
    </location>
    <ligand>
        <name>Zn(2+)</name>
        <dbReference type="ChEBI" id="CHEBI:29105"/>
        <note>catalytic</note>
    </ligand>
</feature>
<evidence type="ECO:0000256" key="14">
    <source>
        <dbReference type="RuleBase" id="RU364040"/>
    </source>
</evidence>
<feature type="binding site" evidence="12">
    <location>
        <position position="274"/>
    </location>
    <ligand>
        <name>Zn(2+)</name>
        <dbReference type="ChEBI" id="CHEBI:29105"/>
        <note>catalytic</note>
    </ligand>
</feature>
<dbReference type="InterPro" id="IPR001930">
    <property type="entry name" value="Peptidase_M1"/>
</dbReference>
<feature type="binding site" evidence="12">
    <location>
        <position position="297"/>
    </location>
    <ligand>
        <name>Zn(2+)</name>
        <dbReference type="ChEBI" id="CHEBI:29105"/>
        <note>catalytic</note>
    </ligand>
</feature>
<dbReference type="PRINTS" id="PR00756">
    <property type="entry name" value="ALADIPTASE"/>
</dbReference>
<dbReference type="GO" id="GO:0070006">
    <property type="term" value="F:metalloaminopeptidase activity"/>
    <property type="evidence" value="ECO:0007669"/>
    <property type="project" value="TreeGrafter"/>
</dbReference>
<dbReference type="Pfam" id="PF01433">
    <property type="entry name" value="Peptidase_M1"/>
    <property type="match status" value="1"/>
</dbReference>
<evidence type="ECO:0000256" key="5">
    <source>
        <dbReference type="ARBA" id="ARBA00022670"/>
    </source>
</evidence>
<dbReference type="FunFam" id="1.10.390.10:FF:000006">
    <property type="entry name" value="Puromycin-sensitive aminopeptidase"/>
    <property type="match status" value="1"/>
</dbReference>
<dbReference type="PANTHER" id="PTHR11533:SF174">
    <property type="entry name" value="PUROMYCIN-SENSITIVE AMINOPEPTIDASE-RELATED"/>
    <property type="match status" value="1"/>
</dbReference>
<evidence type="ECO:0000259" key="16">
    <source>
        <dbReference type="Pfam" id="PF11838"/>
    </source>
</evidence>
<keyword evidence="9 14" id="KW-0482">Metalloprotease</keyword>
<feature type="site" description="Transition state stabilizer" evidence="13">
    <location>
        <position position="360"/>
    </location>
</feature>
<dbReference type="Pfam" id="PF11838">
    <property type="entry name" value="ERAP1_C"/>
    <property type="match status" value="1"/>
</dbReference>